<dbReference type="Proteomes" id="UP001239445">
    <property type="component" value="Unassembled WGS sequence"/>
</dbReference>
<accession>A0AAJ0BGJ4</accession>
<organism evidence="3 4">
    <name type="scientific">Echria macrotheca</name>
    <dbReference type="NCBI Taxonomy" id="438768"/>
    <lineage>
        <taxon>Eukaryota</taxon>
        <taxon>Fungi</taxon>
        <taxon>Dikarya</taxon>
        <taxon>Ascomycota</taxon>
        <taxon>Pezizomycotina</taxon>
        <taxon>Sordariomycetes</taxon>
        <taxon>Sordariomycetidae</taxon>
        <taxon>Sordariales</taxon>
        <taxon>Schizotheciaceae</taxon>
        <taxon>Echria</taxon>
    </lineage>
</organism>
<evidence type="ECO:0000259" key="1">
    <source>
        <dbReference type="Pfam" id="PF06985"/>
    </source>
</evidence>
<evidence type="ECO:0000259" key="2">
    <source>
        <dbReference type="Pfam" id="PF26640"/>
    </source>
</evidence>
<sequence length="337" mass="38566">MVLLNTETGLFEEFIGRHIPEYAILSHTWEDEEVSFQDMSDPASRSKKGFAKIDMTCRQAAGAGILYAWVDTCCIDKSSSAELTEAINSMYVWYGRAKICYVYLSDLAASASLDEELPKCRWFTRGWTLQELRAPEHIDFFDRFWQFRGTKRDLLEPLSKITGIRSRVLAHEEALSSVCVAQKMSWAANRETTRIEDTAYCLFGIFDINMPLLYGEEHKAFRRLQEEIIRSSHDLSIYAWKIQPDTPAFGELMGVEGRRYSGVLAFSPDEFAGCRSYWAPDYGGDSSDSQLSNRGIKMRAMKYRELVHPPLRERLARRSLNSSSEVRISSFSSSTPR</sequence>
<dbReference type="PANTHER" id="PTHR10622:SF12">
    <property type="entry name" value="HET DOMAIN-CONTAINING PROTEIN"/>
    <property type="match status" value="1"/>
</dbReference>
<feature type="domain" description="Heterokaryon incompatibility" evidence="1">
    <location>
        <begin position="22"/>
        <end position="111"/>
    </location>
</feature>
<dbReference type="InterPro" id="IPR010730">
    <property type="entry name" value="HET"/>
</dbReference>
<proteinExistence type="predicted"/>
<dbReference type="Pfam" id="PF06985">
    <property type="entry name" value="HET"/>
    <property type="match status" value="1"/>
</dbReference>
<reference evidence="3" key="1">
    <citation type="submission" date="2023-06" db="EMBL/GenBank/DDBJ databases">
        <title>Genome-scale phylogeny and comparative genomics of the fungal order Sordariales.</title>
        <authorList>
            <consortium name="Lawrence Berkeley National Laboratory"/>
            <person name="Hensen N."/>
            <person name="Bonometti L."/>
            <person name="Westerberg I."/>
            <person name="Brannstrom I.O."/>
            <person name="Guillou S."/>
            <person name="Cros-Aarteil S."/>
            <person name="Calhoun S."/>
            <person name="Haridas S."/>
            <person name="Kuo A."/>
            <person name="Mondo S."/>
            <person name="Pangilinan J."/>
            <person name="Riley R."/>
            <person name="Labutti K."/>
            <person name="Andreopoulos B."/>
            <person name="Lipzen A."/>
            <person name="Chen C."/>
            <person name="Yanf M."/>
            <person name="Daum C."/>
            <person name="Ng V."/>
            <person name="Clum A."/>
            <person name="Steindorff A."/>
            <person name="Ohm R."/>
            <person name="Martin F."/>
            <person name="Silar P."/>
            <person name="Natvig D."/>
            <person name="Lalanne C."/>
            <person name="Gautier V."/>
            <person name="Ament-Velasquez S.L."/>
            <person name="Kruys A."/>
            <person name="Hutchinson M.I."/>
            <person name="Powell A.J."/>
            <person name="Barry K."/>
            <person name="Miller A.N."/>
            <person name="Grigoriev I.V."/>
            <person name="Debuchy R."/>
            <person name="Gladieux P."/>
            <person name="Thoren M.H."/>
            <person name="Johannesson H."/>
        </authorList>
    </citation>
    <scope>NUCLEOTIDE SEQUENCE</scope>
    <source>
        <strain evidence="3">PSN4</strain>
    </source>
</reference>
<evidence type="ECO:0000313" key="3">
    <source>
        <dbReference type="EMBL" id="KAK1757850.1"/>
    </source>
</evidence>
<dbReference type="PANTHER" id="PTHR10622">
    <property type="entry name" value="HET DOMAIN-CONTAINING PROTEIN"/>
    <property type="match status" value="1"/>
</dbReference>
<dbReference type="InterPro" id="IPR058525">
    <property type="entry name" value="DUF8212"/>
</dbReference>
<gene>
    <name evidence="3" type="ORF">QBC47DRAFT_421746</name>
</gene>
<dbReference type="Pfam" id="PF26640">
    <property type="entry name" value="DUF8212"/>
    <property type="match status" value="1"/>
</dbReference>
<feature type="domain" description="DUF8212" evidence="2">
    <location>
        <begin position="219"/>
        <end position="241"/>
    </location>
</feature>
<name>A0AAJ0BGJ4_9PEZI</name>
<evidence type="ECO:0000313" key="4">
    <source>
        <dbReference type="Proteomes" id="UP001239445"/>
    </source>
</evidence>
<dbReference type="AlphaFoldDB" id="A0AAJ0BGJ4"/>
<comment type="caution">
    <text evidence="3">The sequence shown here is derived from an EMBL/GenBank/DDBJ whole genome shotgun (WGS) entry which is preliminary data.</text>
</comment>
<keyword evidence="4" id="KW-1185">Reference proteome</keyword>
<protein>
    <submittedName>
        <fullName evidence="3">Heterokaryon incompatibility protein-domain-containing protein</fullName>
    </submittedName>
</protein>
<dbReference type="EMBL" id="MU839830">
    <property type="protein sequence ID" value="KAK1757850.1"/>
    <property type="molecule type" value="Genomic_DNA"/>
</dbReference>